<organism evidence="3 4">
    <name type="scientific">Persicimonas caeni</name>
    <dbReference type="NCBI Taxonomy" id="2292766"/>
    <lineage>
        <taxon>Bacteria</taxon>
        <taxon>Deltaproteobacteria</taxon>
        <taxon>Bradymonadales</taxon>
        <taxon>Bradymonadaceae</taxon>
        <taxon>Persicimonas</taxon>
    </lineage>
</organism>
<gene>
    <name evidence="3" type="primary">cpaB</name>
    <name evidence="3" type="ORF">FIV42_21290</name>
</gene>
<dbReference type="SMART" id="SM00858">
    <property type="entry name" value="SAF"/>
    <property type="match status" value="1"/>
</dbReference>
<name>A0A4Y6PXZ6_PERCE</name>
<proteinExistence type="predicted"/>
<dbReference type="CDD" id="cd11614">
    <property type="entry name" value="SAF_CpaB_FlgA_like"/>
    <property type="match status" value="1"/>
</dbReference>
<dbReference type="InterPro" id="IPR031571">
    <property type="entry name" value="RcpC_dom"/>
</dbReference>
<keyword evidence="1" id="KW-1133">Transmembrane helix</keyword>
<keyword evidence="1" id="KW-0812">Transmembrane</keyword>
<evidence type="ECO:0000313" key="3">
    <source>
        <dbReference type="EMBL" id="QDG53186.1"/>
    </source>
</evidence>
<reference evidence="3 4" key="1">
    <citation type="submission" date="2019-06" db="EMBL/GenBank/DDBJ databases">
        <title>Persicimonas caeni gen. nov., sp. nov., a predatory bacterium isolated from solar saltern.</title>
        <authorList>
            <person name="Wang S."/>
        </authorList>
    </citation>
    <scope>NUCLEOTIDE SEQUENCE [LARGE SCALE GENOMIC DNA]</scope>
    <source>
        <strain evidence="3 4">YN101</strain>
    </source>
</reference>
<dbReference type="OrthoDB" id="9788329at2"/>
<dbReference type="RefSeq" id="WP_141199647.1">
    <property type="nucleotide sequence ID" value="NZ_CP041186.1"/>
</dbReference>
<protein>
    <submittedName>
        <fullName evidence="3">Flp pilus assembly protein CpaB</fullName>
    </submittedName>
</protein>
<dbReference type="InterPro" id="IPR013974">
    <property type="entry name" value="SAF"/>
</dbReference>
<feature type="transmembrane region" description="Helical" evidence="1">
    <location>
        <begin position="6"/>
        <end position="24"/>
    </location>
</feature>
<dbReference type="AlphaFoldDB" id="A0A4Y6PXZ6"/>
<keyword evidence="1" id="KW-0472">Membrane</keyword>
<dbReference type="InterPro" id="IPR017592">
    <property type="entry name" value="Pilus_assmbl_Flp-typ_CpaB"/>
</dbReference>
<dbReference type="NCBIfam" id="TIGR03177">
    <property type="entry name" value="pilus_cpaB"/>
    <property type="match status" value="1"/>
</dbReference>
<feature type="domain" description="SAF" evidence="2">
    <location>
        <begin position="40"/>
        <end position="104"/>
    </location>
</feature>
<dbReference type="Proteomes" id="UP000315995">
    <property type="component" value="Chromosome"/>
</dbReference>
<dbReference type="Pfam" id="PF16976">
    <property type="entry name" value="RcpC"/>
    <property type="match status" value="1"/>
</dbReference>
<dbReference type="EMBL" id="CP041186">
    <property type="protein sequence ID" value="QDG53186.1"/>
    <property type="molecule type" value="Genomic_DNA"/>
</dbReference>
<sequence>MAKKKLLIAAVIVGAFAALLVYLYHTQQEKKVKNLMKNQVEVIKAARDIPAGTPLTEDKVTSEKVPQRFLPPNPVLKEDFDIYAGQPVSSSIEEGAMILTSDFNVKEVSSNLSSKIPPGERAMSIPVDNISGVSGLLRPGDRVDVLGTFPVSSEDQVIREAGGGQSVGYVTMTLLQNVTLLAVGQEISGVAAGKQQGGGRARGGYSTVTASVTIDEAELLTIAQTRGELMLLLRHNEDVEIGGVKRKTLKQVLQDLEVLNRERKKRVKTRVRKKKDDTIKIYRGTDK</sequence>
<evidence type="ECO:0000256" key="1">
    <source>
        <dbReference type="SAM" id="Phobius"/>
    </source>
</evidence>
<dbReference type="Pfam" id="PF08666">
    <property type="entry name" value="SAF"/>
    <property type="match status" value="1"/>
</dbReference>
<accession>A0A4Y6PXZ6</accession>
<evidence type="ECO:0000313" key="4">
    <source>
        <dbReference type="Proteomes" id="UP000315995"/>
    </source>
</evidence>
<accession>A0A5B8YAQ6</accession>
<keyword evidence="4" id="KW-1185">Reference proteome</keyword>
<evidence type="ECO:0000259" key="2">
    <source>
        <dbReference type="SMART" id="SM00858"/>
    </source>
</evidence>